<feature type="transmembrane region" description="Helical" evidence="1">
    <location>
        <begin position="306"/>
        <end position="328"/>
    </location>
</feature>
<evidence type="ECO:0008006" key="4">
    <source>
        <dbReference type="Google" id="ProtNLM"/>
    </source>
</evidence>
<comment type="caution">
    <text evidence="2">The sequence shown here is derived from an EMBL/GenBank/DDBJ whole genome shotgun (WGS) entry which is preliminary data.</text>
</comment>
<organism evidence="2 3">
    <name type="scientific">Candidatus Taylorbacteria bacterium RIFCSPLOWO2_12_FULL_44_15c</name>
    <dbReference type="NCBI Taxonomy" id="1802333"/>
    <lineage>
        <taxon>Bacteria</taxon>
        <taxon>Candidatus Tayloriibacteriota</taxon>
    </lineage>
</organism>
<dbReference type="AlphaFoldDB" id="A0A1G2P4Z3"/>
<dbReference type="Proteomes" id="UP000176355">
    <property type="component" value="Unassembled WGS sequence"/>
</dbReference>
<keyword evidence="1" id="KW-1133">Transmembrane helix</keyword>
<proteinExistence type="predicted"/>
<evidence type="ECO:0000313" key="2">
    <source>
        <dbReference type="EMBL" id="OHA43425.1"/>
    </source>
</evidence>
<keyword evidence="1" id="KW-0812">Transmembrane</keyword>
<name>A0A1G2P4Z3_9BACT</name>
<dbReference type="EMBL" id="MHSL01000024">
    <property type="protein sequence ID" value="OHA43425.1"/>
    <property type="molecule type" value="Genomic_DNA"/>
</dbReference>
<gene>
    <name evidence="2" type="ORF">A3G03_01255</name>
</gene>
<keyword evidence="1" id="KW-0472">Membrane</keyword>
<reference evidence="2 3" key="1">
    <citation type="journal article" date="2016" name="Nat. Commun.">
        <title>Thousands of microbial genomes shed light on interconnected biogeochemical processes in an aquifer system.</title>
        <authorList>
            <person name="Anantharaman K."/>
            <person name="Brown C.T."/>
            <person name="Hug L.A."/>
            <person name="Sharon I."/>
            <person name="Castelle C.J."/>
            <person name="Probst A.J."/>
            <person name="Thomas B.C."/>
            <person name="Singh A."/>
            <person name="Wilkins M.J."/>
            <person name="Karaoz U."/>
            <person name="Brodie E.L."/>
            <person name="Williams K.H."/>
            <person name="Hubbard S.S."/>
            <person name="Banfield J.F."/>
        </authorList>
    </citation>
    <scope>NUCLEOTIDE SEQUENCE [LARGE SCALE GENOMIC DNA]</scope>
</reference>
<sequence length="426" mass="46633">MKFLTPKSFFATFAILLGFMVIPLGAEASSFIFQSKVITVEKGQTFTMPVVIDPSGEKNYTVRFTLGFPPDILEVTSFALASSWLAVPQPGYDLIDNKSGQFIKTAGFPKGFSVPEAFGTVTFLAKVAGEAIISVGPRSFILNAQNKSTLESRPQVRVVATVGSPPKASSITPLPDLPQGEQNIFDISLIPQIQTTGAGLASKVAPGEFLPLSVKLLNFGNRNRVDVTITYEITDLSGKTIYTSTETVAVETTATFVKTIQIPFETIPGLYIAKSSIVYQDQVAPATTEFPFVVERKLLGLFQSDFLRYGGITLLVGILMVLLGRALIKRRRSVRFAPFDYSDIPHGERTFYEILSDTIMEMRERVGDDALDIAANIDGLKIDKATGRVLALTERPSKIIATLVSEYEKLLGKKVSFSFRREKADL</sequence>
<evidence type="ECO:0000313" key="3">
    <source>
        <dbReference type="Proteomes" id="UP000176355"/>
    </source>
</evidence>
<accession>A0A1G2P4Z3</accession>
<dbReference type="STRING" id="1802333.A3G03_01255"/>
<evidence type="ECO:0000256" key="1">
    <source>
        <dbReference type="SAM" id="Phobius"/>
    </source>
</evidence>
<protein>
    <recommendedName>
        <fullName evidence="4">Cohesin domain-containing protein</fullName>
    </recommendedName>
</protein>